<organism evidence="1 2">
    <name type="scientific">Branchiostoma lanceolatum</name>
    <name type="common">Common lancelet</name>
    <name type="synonym">Amphioxus lanceolatum</name>
    <dbReference type="NCBI Taxonomy" id="7740"/>
    <lineage>
        <taxon>Eukaryota</taxon>
        <taxon>Metazoa</taxon>
        <taxon>Chordata</taxon>
        <taxon>Cephalochordata</taxon>
        <taxon>Leptocardii</taxon>
        <taxon>Amphioxiformes</taxon>
        <taxon>Branchiostomatidae</taxon>
        <taxon>Branchiostoma</taxon>
    </lineage>
</organism>
<dbReference type="Proteomes" id="UP000838412">
    <property type="component" value="Chromosome 9"/>
</dbReference>
<gene>
    <name evidence="1" type="primary">Hypp5163</name>
    <name evidence="1" type="ORF">BLAG_LOCUS24906</name>
</gene>
<reference evidence="1" key="1">
    <citation type="submission" date="2022-01" db="EMBL/GenBank/DDBJ databases">
        <authorList>
            <person name="Braso-Vives M."/>
        </authorList>
    </citation>
    <scope>NUCLEOTIDE SEQUENCE</scope>
</reference>
<evidence type="ECO:0000313" key="2">
    <source>
        <dbReference type="Proteomes" id="UP000838412"/>
    </source>
</evidence>
<evidence type="ECO:0000313" key="1">
    <source>
        <dbReference type="EMBL" id="CAH1273620.1"/>
    </source>
</evidence>
<keyword evidence="2" id="KW-1185">Reference proteome</keyword>
<accession>A0A8K0AE12</accession>
<sequence length="215" mass="24245">MISRPLLWDFVPWLSGPAAPVLERVLLFLALGKDCDGTKVYEHLCVLTTKVHTNELKLLKYLGFLLENMESKAKNLGNSDCKESFSHGMSSTEVSSVSILQATSKTSSSEVMRFDRAMNVQRQMVSFTTGDQQTFESVMCDDMEERTGPHPLTASLPNYIKNASGQGSEQGVAVKRSITILDDDEPTKKEGWCRRFWKTMKKTLTPACCRPRRRR</sequence>
<proteinExistence type="predicted"/>
<protein>
    <submittedName>
        <fullName evidence="1">Hypp5163 protein</fullName>
    </submittedName>
</protein>
<dbReference type="AlphaFoldDB" id="A0A8K0AE12"/>
<name>A0A8K0AE12_BRALA</name>
<dbReference type="EMBL" id="OV696694">
    <property type="protein sequence ID" value="CAH1273620.1"/>
    <property type="molecule type" value="Genomic_DNA"/>
</dbReference>